<accession>A0A914BUK0</accession>
<dbReference type="WBParaSite" id="ACRNAN_Path_1029.g3943.t1">
    <property type="protein sequence ID" value="ACRNAN_Path_1029.g3943.t1"/>
    <property type="gene ID" value="ACRNAN_Path_1029.g3943"/>
</dbReference>
<evidence type="ECO:0000313" key="2">
    <source>
        <dbReference type="WBParaSite" id="ACRNAN_Path_1029.g3943.t1"/>
    </source>
</evidence>
<sequence>MLIMCWSQHPTSRPKFIMLKETLEKYKKNPFAYVSDIRHNPSLLETSNDSEETQVKLISEMLGKDDYLYEDDFNKSDKNEQKFSDKVNNYYTDDKHLIKRSNSDSKVYIFIIIKN</sequence>
<dbReference type="Proteomes" id="UP000887540">
    <property type="component" value="Unplaced"/>
</dbReference>
<evidence type="ECO:0000313" key="1">
    <source>
        <dbReference type="Proteomes" id="UP000887540"/>
    </source>
</evidence>
<name>A0A914BUK0_9BILA</name>
<reference evidence="2" key="1">
    <citation type="submission" date="2022-11" db="UniProtKB">
        <authorList>
            <consortium name="WormBaseParasite"/>
        </authorList>
    </citation>
    <scope>IDENTIFICATION</scope>
</reference>
<dbReference type="AlphaFoldDB" id="A0A914BUK0"/>
<keyword evidence="1" id="KW-1185">Reference proteome</keyword>
<proteinExistence type="predicted"/>
<organism evidence="1 2">
    <name type="scientific">Acrobeloides nanus</name>
    <dbReference type="NCBI Taxonomy" id="290746"/>
    <lineage>
        <taxon>Eukaryota</taxon>
        <taxon>Metazoa</taxon>
        <taxon>Ecdysozoa</taxon>
        <taxon>Nematoda</taxon>
        <taxon>Chromadorea</taxon>
        <taxon>Rhabditida</taxon>
        <taxon>Tylenchina</taxon>
        <taxon>Cephalobomorpha</taxon>
        <taxon>Cephaloboidea</taxon>
        <taxon>Cephalobidae</taxon>
        <taxon>Acrobeloides</taxon>
    </lineage>
</organism>
<protein>
    <submittedName>
        <fullName evidence="2">Serine-threonine/tyrosine-protein kinase catalytic domain-containing protein</fullName>
    </submittedName>
</protein>